<dbReference type="AlphaFoldDB" id="X0X0X4"/>
<protein>
    <recommendedName>
        <fullName evidence="1">AbiEi antitoxin N-terminal domain-containing protein</fullName>
    </recommendedName>
</protein>
<dbReference type="Pfam" id="PF13338">
    <property type="entry name" value="AbiEi_4"/>
    <property type="match status" value="1"/>
</dbReference>
<proteinExistence type="predicted"/>
<reference evidence="2" key="1">
    <citation type="journal article" date="2014" name="Front. Microbiol.">
        <title>High frequency of phylogenetically diverse reductive dehalogenase-homologous genes in deep subseafloor sedimentary metagenomes.</title>
        <authorList>
            <person name="Kawai M."/>
            <person name="Futagami T."/>
            <person name="Toyoda A."/>
            <person name="Takaki Y."/>
            <person name="Nishi S."/>
            <person name="Hori S."/>
            <person name="Arai W."/>
            <person name="Tsubouchi T."/>
            <person name="Morono Y."/>
            <person name="Uchiyama I."/>
            <person name="Ito T."/>
            <person name="Fujiyama A."/>
            <person name="Inagaki F."/>
            <person name="Takami H."/>
        </authorList>
    </citation>
    <scope>NUCLEOTIDE SEQUENCE</scope>
    <source>
        <strain evidence="2">Expedition CK06-06</strain>
    </source>
</reference>
<name>X0X0X4_9ZZZZ</name>
<accession>X0X0X4</accession>
<dbReference type="InterPro" id="IPR025159">
    <property type="entry name" value="AbiEi_N"/>
</dbReference>
<feature type="non-terminal residue" evidence="2">
    <location>
        <position position="94"/>
    </location>
</feature>
<dbReference type="EMBL" id="BARS01047128">
    <property type="protein sequence ID" value="GAG36655.1"/>
    <property type="molecule type" value="Genomic_DNA"/>
</dbReference>
<evidence type="ECO:0000259" key="1">
    <source>
        <dbReference type="Pfam" id="PF13338"/>
    </source>
</evidence>
<feature type="domain" description="AbiEi antitoxin N-terminal" evidence="1">
    <location>
        <begin position="9"/>
        <end position="55"/>
    </location>
</feature>
<sequence length="94" mass="10499">MDKDSTVSEQVLNLARRAGVLRVRELTARGIHPEYLRRLCARGLLVRTGRGLYVPADAEPTENHTLAEVCKRMPRGVVCLLSALQFHGMTTQMP</sequence>
<organism evidence="2">
    <name type="scientific">marine sediment metagenome</name>
    <dbReference type="NCBI Taxonomy" id="412755"/>
    <lineage>
        <taxon>unclassified sequences</taxon>
        <taxon>metagenomes</taxon>
        <taxon>ecological metagenomes</taxon>
    </lineage>
</organism>
<comment type="caution">
    <text evidence="2">The sequence shown here is derived from an EMBL/GenBank/DDBJ whole genome shotgun (WGS) entry which is preliminary data.</text>
</comment>
<evidence type="ECO:0000313" key="2">
    <source>
        <dbReference type="EMBL" id="GAG36655.1"/>
    </source>
</evidence>
<gene>
    <name evidence="2" type="ORF">S01H1_70832</name>
</gene>